<dbReference type="Pfam" id="PF03466">
    <property type="entry name" value="LysR_substrate"/>
    <property type="match status" value="1"/>
</dbReference>
<dbReference type="InterPro" id="IPR000847">
    <property type="entry name" value="LysR_HTH_N"/>
</dbReference>
<dbReference type="InterPro" id="IPR058163">
    <property type="entry name" value="LysR-type_TF_proteobact-type"/>
</dbReference>
<proteinExistence type="inferred from homology"/>
<evidence type="ECO:0000256" key="3">
    <source>
        <dbReference type="ARBA" id="ARBA00023125"/>
    </source>
</evidence>
<reference evidence="6 7" key="1">
    <citation type="submission" date="2016-03" db="EMBL/GenBank/DDBJ databases">
        <title>Genome sequence of Variovorax paradoxus KB5.</title>
        <authorList>
            <person name="Jeong H."/>
            <person name="Hong C.E."/>
            <person name="Jo S.H."/>
            <person name="Park J.M."/>
        </authorList>
    </citation>
    <scope>NUCLEOTIDE SEQUENCE [LARGE SCALE GENOMIC DNA]</scope>
    <source>
        <strain evidence="6 7">KB5</strain>
    </source>
</reference>
<evidence type="ECO:0000256" key="1">
    <source>
        <dbReference type="ARBA" id="ARBA00009437"/>
    </source>
</evidence>
<dbReference type="SUPFAM" id="SSF53850">
    <property type="entry name" value="Periplasmic binding protein-like II"/>
    <property type="match status" value="1"/>
</dbReference>
<dbReference type="Gene3D" id="3.40.190.290">
    <property type="match status" value="1"/>
</dbReference>
<evidence type="ECO:0000259" key="5">
    <source>
        <dbReference type="PROSITE" id="PS50931"/>
    </source>
</evidence>
<dbReference type="GO" id="GO:0006351">
    <property type="term" value="P:DNA-templated transcription"/>
    <property type="evidence" value="ECO:0007669"/>
    <property type="project" value="TreeGrafter"/>
</dbReference>
<dbReference type="Pfam" id="PF00126">
    <property type="entry name" value="HTH_1"/>
    <property type="match status" value="1"/>
</dbReference>
<dbReference type="InterPro" id="IPR036390">
    <property type="entry name" value="WH_DNA-bd_sf"/>
</dbReference>
<evidence type="ECO:0000313" key="6">
    <source>
        <dbReference type="EMBL" id="OAK64917.1"/>
    </source>
</evidence>
<dbReference type="Proteomes" id="UP000077852">
    <property type="component" value="Unassembled WGS sequence"/>
</dbReference>
<keyword evidence="3" id="KW-0238">DNA-binding</keyword>
<comment type="caution">
    <text evidence="6">The sequence shown here is derived from an EMBL/GenBank/DDBJ whole genome shotgun (WGS) entry which is preliminary data.</text>
</comment>
<dbReference type="InterPro" id="IPR005119">
    <property type="entry name" value="LysR_subst-bd"/>
</dbReference>
<dbReference type="AlphaFoldDB" id="A0AA91DPX0"/>
<keyword evidence="2" id="KW-0805">Transcription regulation</keyword>
<name>A0AA91DPX0_VARPD</name>
<keyword evidence="4" id="KW-0804">Transcription</keyword>
<dbReference type="GO" id="GO:0043565">
    <property type="term" value="F:sequence-specific DNA binding"/>
    <property type="evidence" value="ECO:0007669"/>
    <property type="project" value="TreeGrafter"/>
</dbReference>
<dbReference type="Gene3D" id="1.10.10.10">
    <property type="entry name" value="Winged helix-like DNA-binding domain superfamily/Winged helix DNA-binding domain"/>
    <property type="match status" value="1"/>
</dbReference>
<evidence type="ECO:0000256" key="2">
    <source>
        <dbReference type="ARBA" id="ARBA00023015"/>
    </source>
</evidence>
<feature type="domain" description="HTH lysR-type" evidence="5">
    <location>
        <begin position="11"/>
        <end position="62"/>
    </location>
</feature>
<dbReference type="SUPFAM" id="SSF46785">
    <property type="entry name" value="Winged helix' DNA-binding domain"/>
    <property type="match status" value="1"/>
</dbReference>
<dbReference type="PANTHER" id="PTHR30537:SF3">
    <property type="entry name" value="TRANSCRIPTIONAL REGULATORY PROTEIN"/>
    <property type="match status" value="1"/>
</dbReference>
<evidence type="ECO:0000313" key="7">
    <source>
        <dbReference type="Proteomes" id="UP000077852"/>
    </source>
</evidence>
<dbReference type="RefSeq" id="WP_081267363.1">
    <property type="nucleotide sequence ID" value="NZ_LVHG01000035.1"/>
</dbReference>
<dbReference type="GO" id="GO:0003700">
    <property type="term" value="F:DNA-binding transcription factor activity"/>
    <property type="evidence" value="ECO:0007669"/>
    <property type="project" value="InterPro"/>
</dbReference>
<protein>
    <submittedName>
        <fullName evidence="6">LysR family transcriptional regulator</fullName>
    </submittedName>
</protein>
<sequence>MTSNIGWELYRSFLGVLREGSLSGAARALGITQPTAGRHVAALEEALGVVLFTRSQVGLLPTEVALALRTHAEAMESTAASLQRAASSQGEGVRGVVRVSASEVIGVEVLPPIVARLREEHPALKVELVLTNRVQDLLRREADIAVRMVRPRQEQLVARRIGNIELGFHAHRDYLARHGTPRRLEELAGHAVIGYDQPSAFVRNAGKSLPGYSRDSFSLRTDSDLGQLALIRAGAGIGVCQVGLARRTEALVRLMPRAMALKLDTWVTMHEDLRNSPRCRAAFDALAEGLQQYVDGQEDAGARGKMARASKQASE</sequence>
<dbReference type="InterPro" id="IPR036388">
    <property type="entry name" value="WH-like_DNA-bd_sf"/>
</dbReference>
<dbReference type="EMBL" id="LVHG01000035">
    <property type="protein sequence ID" value="OAK64917.1"/>
    <property type="molecule type" value="Genomic_DNA"/>
</dbReference>
<gene>
    <name evidence="6" type="ORF">A3K87_12600</name>
</gene>
<comment type="similarity">
    <text evidence="1">Belongs to the LysR transcriptional regulatory family.</text>
</comment>
<dbReference type="PRINTS" id="PR00039">
    <property type="entry name" value="HTHLYSR"/>
</dbReference>
<dbReference type="PROSITE" id="PS50931">
    <property type="entry name" value="HTH_LYSR"/>
    <property type="match status" value="1"/>
</dbReference>
<evidence type="ECO:0000256" key="4">
    <source>
        <dbReference type="ARBA" id="ARBA00023163"/>
    </source>
</evidence>
<accession>A0AA91DPX0</accession>
<organism evidence="6 7">
    <name type="scientific">Variovorax paradoxus</name>
    <dbReference type="NCBI Taxonomy" id="34073"/>
    <lineage>
        <taxon>Bacteria</taxon>
        <taxon>Pseudomonadati</taxon>
        <taxon>Pseudomonadota</taxon>
        <taxon>Betaproteobacteria</taxon>
        <taxon>Burkholderiales</taxon>
        <taxon>Comamonadaceae</taxon>
        <taxon>Variovorax</taxon>
    </lineage>
</organism>
<dbReference type="PANTHER" id="PTHR30537">
    <property type="entry name" value="HTH-TYPE TRANSCRIPTIONAL REGULATOR"/>
    <property type="match status" value="1"/>
</dbReference>